<feature type="transmembrane region" description="Helical" evidence="7">
    <location>
        <begin position="115"/>
        <end position="135"/>
    </location>
</feature>
<feature type="transmembrane region" description="Helical" evidence="7">
    <location>
        <begin position="267"/>
        <end position="289"/>
    </location>
</feature>
<reference evidence="8" key="1">
    <citation type="submission" date="2022-07" db="EMBL/GenBank/DDBJ databases">
        <title>Parvularcula maris sp. nov., an algicidal bacterium isolated from seawater.</title>
        <authorList>
            <person name="Li F."/>
        </authorList>
    </citation>
    <scope>NUCLEOTIDE SEQUENCE</scope>
    <source>
        <strain evidence="8">BGMRC 0090</strain>
    </source>
</reference>
<feature type="transmembrane region" description="Helical" evidence="7">
    <location>
        <begin position="156"/>
        <end position="181"/>
    </location>
</feature>
<dbReference type="GO" id="GO:0005886">
    <property type="term" value="C:plasma membrane"/>
    <property type="evidence" value="ECO:0007669"/>
    <property type="project" value="UniProtKB-SubCell"/>
</dbReference>
<protein>
    <submittedName>
        <fullName evidence="8">YihY/virulence factor BrkB family protein</fullName>
    </submittedName>
</protein>
<feature type="compositionally biased region" description="Polar residues" evidence="6">
    <location>
        <begin position="1"/>
        <end position="10"/>
    </location>
</feature>
<evidence type="ECO:0000256" key="2">
    <source>
        <dbReference type="ARBA" id="ARBA00022475"/>
    </source>
</evidence>
<keyword evidence="4 7" id="KW-1133">Transmembrane helix</keyword>
<accession>A0A9X2RKX0</accession>
<dbReference type="AlphaFoldDB" id="A0A9X2RKX0"/>
<comment type="caution">
    <text evidence="8">The sequence shown here is derived from an EMBL/GenBank/DDBJ whole genome shotgun (WGS) entry which is preliminary data.</text>
</comment>
<proteinExistence type="predicted"/>
<evidence type="ECO:0000256" key="6">
    <source>
        <dbReference type="SAM" id="MobiDB-lite"/>
    </source>
</evidence>
<evidence type="ECO:0000256" key="4">
    <source>
        <dbReference type="ARBA" id="ARBA00022989"/>
    </source>
</evidence>
<evidence type="ECO:0000313" key="8">
    <source>
        <dbReference type="EMBL" id="MCQ8186047.1"/>
    </source>
</evidence>
<feature type="region of interest" description="Disordered" evidence="6">
    <location>
        <begin position="322"/>
        <end position="341"/>
    </location>
</feature>
<keyword evidence="2" id="KW-1003">Cell membrane</keyword>
<dbReference type="PANTHER" id="PTHR30213:SF0">
    <property type="entry name" value="UPF0761 MEMBRANE PROTEIN YIHY"/>
    <property type="match status" value="1"/>
</dbReference>
<evidence type="ECO:0000313" key="9">
    <source>
        <dbReference type="Proteomes" id="UP001142610"/>
    </source>
</evidence>
<keyword evidence="3 7" id="KW-0812">Transmembrane</keyword>
<evidence type="ECO:0000256" key="1">
    <source>
        <dbReference type="ARBA" id="ARBA00004651"/>
    </source>
</evidence>
<dbReference type="RefSeq" id="WP_256619942.1">
    <property type="nucleotide sequence ID" value="NZ_JANIBC010000011.1"/>
</dbReference>
<comment type="subcellular location">
    <subcellularLocation>
        <location evidence="1">Cell membrane</location>
        <topology evidence="1">Multi-pass membrane protein</topology>
    </subcellularLocation>
</comment>
<dbReference type="Pfam" id="PF03631">
    <property type="entry name" value="Virul_fac_BrkB"/>
    <property type="match status" value="1"/>
</dbReference>
<feature type="region of interest" description="Disordered" evidence="6">
    <location>
        <begin position="1"/>
        <end position="24"/>
    </location>
</feature>
<keyword evidence="9" id="KW-1185">Reference proteome</keyword>
<organism evidence="8 9">
    <name type="scientific">Parvularcula maris</name>
    <dbReference type="NCBI Taxonomy" id="2965077"/>
    <lineage>
        <taxon>Bacteria</taxon>
        <taxon>Pseudomonadati</taxon>
        <taxon>Pseudomonadota</taxon>
        <taxon>Alphaproteobacteria</taxon>
        <taxon>Parvularculales</taxon>
        <taxon>Parvularculaceae</taxon>
        <taxon>Parvularcula</taxon>
    </lineage>
</organism>
<sequence>MSEASSNEPTNLAPGRGREAQGPADIPTKGWLDIALRFWRGFNNDNLVLVAAGVAYFTLLAVFPSIVLFVSIYGLIADPASAANHAGRLAGVLPPLASEFIFSEMGRVASAGKGGLSLVSLISFAVAIFGAGRAAKAMFQALNVAYGEREDRNIIVINLLGILFTFGFLIAAVVGISMIVVLPPLLEALALPGGAETAISIVRWPILFFGMVAATSVLYRFGPSREPPRFRWLSLGAVAAALLWMLVSGLISYYASNITDFSATYGTFGAVILLQMWLWATALVVLVGAKLNAETEHQTAEDTTTGVPEPIGRRGARVADHLGRTRGQGADPVKVDLSEAS</sequence>
<dbReference type="NCBIfam" id="TIGR00765">
    <property type="entry name" value="yihY_not_rbn"/>
    <property type="match status" value="1"/>
</dbReference>
<feature type="transmembrane region" description="Helical" evidence="7">
    <location>
        <begin position="47"/>
        <end position="76"/>
    </location>
</feature>
<dbReference type="PIRSF" id="PIRSF035875">
    <property type="entry name" value="RNase_BN"/>
    <property type="match status" value="1"/>
</dbReference>
<feature type="transmembrane region" description="Helical" evidence="7">
    <location>
        <begin position="201"/>
        <end position="221"/>
    </location>
</feature>
<evidence type="ECO:0000256" key="7">
    <source>
        <dbReference type="SAM" id="Phobius"/>
    </source>
</evidence>
<dbReference type="PANTHER" id="PTHR30213">
    <property type="entry name" value="INNER MEMBRANE PROTEIN YHJD"/>
    <property type="match status" value="1"/>
</dbReference>
<name>A0A9X2RKX0_9PROT</name>
<evidence type="ECO:0000256" key="5">
    <source>
        <dbReference type="ARBA" id="ARBA00023136"/>
    </source>
</evidence>
<feature type="transmembrane region" description="Helical" evidence="7">
    <location>
        <begin position="233"/>
        <end position="255"/>
    </location>
</feature>
<keyword evidence="5 7" id="KW-0472">Membrane</keyword>
<dbReference type="EMBL" id="JANIBC010000011">
    <property type="protein sequence ID" value="MCQ8186047.1"/>
    <property type="molecule type" value="Genomic_DNA"/>
</dbReference>
<evidence type="ECO:0000256" key="3">
    <source>
        <dbReference type="ARBA" id="ARBA00022692"/>
    </source>
</evidence>
<gene>
    <name evidence="8" type="ORF">NOG11_11670</name>
</gene>
<dbReference type="InterPro" id="IPR017039">
    <property type="entry name" value="Virul_fac_BrkB"/>
</dbReference>
<dbReference type="Proteomes" id="UP001142610">
    <property type="component" value="Unassembled WGS sequence"/>
</dbReference>